<dbReference type="AlphaFoldDB" id="A0A5B8I9Z0"/>
<dbReference type="Proteomes" id="UP000318483">
    <property type="component" value="Plasmid unnamed3"/>
</dbReference>
<dbReference type="OrthoDB" id="5614897at2"/>
<evidence type="ECO:0000313" key="2">
    <source>
        <dbReference type="Proteomes" id="UP000318483"/>
    </source>
</evidence>
<sequence length="218" mass="25037">MPRLGSYFAIWQQTRRRKGRVDDHEATDPGDQVYEAQIDALDAALPAALSVVGNARSILSHRYGAEIDKRPTIRFNRAQITEPSAQGTRWDIGVTSQARSLDHYKAHPPAFKKLIFTQYFDLHSDFLDGVDLGMPILPYPMRISIELMNRLHARPTAGMQVLYLLDKLGRKDVAVFGFDWKATLSIHHSERTRDPHNHLREMRLAHKLIKKNAWQLFT</sequence>
<reference evidence="1 2" key="1">
    <citation type="submission" date="2019-07" db="EMBL/GenBank/DDBJ databases">
        <title>Litoreibacter alkalisoli sp. nov., isolated from saline-alkaline soil.</title>
        <authorList>
            <person name="Wang S."/>
            <person name="Xu L."/>
            <person name="Xing Y.-T."/>
            <person name="Sun J.-Q."/>
        </authorList>
    </citation>
    <scope>NUCLEOTIDE SEQUENCE [LARGE SCALE GENOMIC DNA]</scope>
    <source>
        <strain evidence="1 2">LN3S51</strain>
        <plasmid evidence="1 2">unnamed3</plasmid>
    </source>
</reference>
<name>A0A5B8I9Z0_9RHOB</name>
<organism evidence="1 2">
    <name type="scientific">Qingshengfaniella alkalisoli</name>
    <dbReference type="NCBI Taxonomy" id="2599296"/>
    <lineage>
        <taxon>Bacteria</taxon>
        <taxon>Pseudomonadati</taxon>
        <taxon>Pseudomonadota</taxon>
        <taxon>Alphaproteobacteria</taxon>
        <taxon>Rhodobacterales</taxon>
        <taxon>Paracoccaceae</taxon>
        <taxon>Qingshengfaniella</taxon>
    </lineage>
</organism>
<dbReference type="RefSeq" id="WP_146366601.1">
    <property type="nucleotide sequence ID" value="NZ_CP042264.1"/>
</dbReference>
<geneLocation type="plasmid" evidence="1 2">
    <name>unnamed3</name>
</geneLocation>
<dbReference type="EMBL" id="CP042264">
    <property type="protein sequence ID" value="QDY71185.1"/>
    <property type="molecule type" value="Genomic_DNA"/>
</dbReference>
<gene>
    <name evidence="1" type="ORF">FPZ52_15915</name>
</gene>
<accession>A0A5B8I9Z0</accession>
<evidence type="ECO:0000313" key="1">
    <source>
        <dbReference type="EMBL" id="QDY71185.1"/>
    </source>
</evidence>
<dbReference type="KEGG" id="lit:FPZ52_15915"/>
<keyword evidence="2" id="KW-1185">Reference proteome</keyword>
<keyword evidence="1" id="KW-0614">Plasmid</keyword>
<protein>
    <submittedName>
        <fullName evidence="1">Uncharacterized protein</fullName>
    </submittedName>
</protein>
<proteinExistence type="predicted"/>